<reference evidence="1 2" key="1">
    <citation type="journal article" date="2012" name="J. Bacteriol.">
        <title>Complete genome sequence of Pelagibacterium halotolerans B2T.</title>
        <authorList>
            <person name="Huo Y.Y."/>
            <person name="Cheng H."/>
            <person name="Han X.F."/>
            <person name="Jiang X.W."/>
            <person name="Sun C."/>
            <person name="Zhang X.Q."/>
            <person name="Zhu X.F."/>
            <person name="Liu Y.F."/>
            <person name="Li P.F."/>
            <person name="Ni P.X."/>
            <person name="Wu M."/>
        </authorList>
    </citation>
    <scope>NUCLEOTIDE SEQUENCE [LARGE SCALE GENOMIC DNA]</scope>
    <source>
        <strain evidence="2">DSM 22347 / JCM 15775 / CGMCC 1.7692 / B2</strain>
    </source>
</reference>
<dbReference type="STRING" id="1082931.KKY_2013"/>
<dbReference type="Proteomes" id="UP000008850">
    <property type="component" value="Chromosome"/>
</dbReference>
<dbReference type="AlphaFoldDB" id="G4RG09"/>
<proteinExistence type="predicted"/>
<evidence type="ECO:0000313" key="1">
    <source>
        <dbReference type="EMBL" id="AEQ52023.1"/>
    </source>
</evidence>
<dbReference type="eggNOG" id="COG5330">
    <property type="taxonomic scope" value="Bacteria"/>
</dbReference>
<name>G4RG09_PELHB</name>
<protein>
    <recommendedName>
        <fullName evidence="3">DUF2336 domain-containing protein</fullName>
    </recommendedName>
</protein>
<dbReference type="EMBL" id="CP003075">
    <property type="protein sequence ID" value="AEQ52023.1"/>
    <property type="molecule type" value="Genomic_DNA"/>
</dbReference>
<dbReference type="HOGENOM" id="CLU_727306_0_0_5"/>
<gene>
    <name evidence="1" type="ordered locus">KKY_2013</name>
</gene>
<sequence>MRQSAGENIMTEATESVRAFANFRVLNGEADAGERDHLIRNLAQLFSYVSDRCDDEQVAQYDEVLCQLADIVEVEAREHVAKLLAPLERAPGSVVLKLANDVIEVAASLLEFSQVLSDDDLIEIVEQRSESHRIAIASRKGLAGRVGEAIAKFGGEPSVTRLLSNARAEITYRTVDRIAQRAHESQAFAQLLRGRKDIDWAEVRAEVSTAGMSALEDIGIFSRAENPGTASRVQAVVYNRIKNQAGFSSQEWKLAWNQVKALADRRRFDLKALHRFTRFGYGHHTAAGLTMLLEVRPEIVVKWLAMQDYVAFTVAARAIGLDADLFEAVVTVLPWRDLPSRADIVNVRRRYEALSEDEASGIFDLWRSHSFRRRQEEAVA</sequence>
<accession>G4RG09</accession>
<dbReference type="Pfam" id="PF10098">
    <property type="entry name" value="DUF2336"/>
    <property type="match status" value="1"/>
</dbReference>
<dbReference type="KEGG" id="phl:KKY_2013"/>
<evidence type="ECO:0008006" key="3">
    <source>
        <dbReference type="Google" id="ProtNLM"/>
    </source>
</evidence>
<organism evidence="1 2">
    <name type="scientific">Pelagibacterium halotolerans (strain DSM 22347 / JCM 15775 / CGMCC 1.7692 / B2)</name>
    <dbReference type="NCBI Taxonomy" id="1082931"/>
    <lineage>
        <taxon>Bacteria</taxon>
        <taxon>Pseudomonadati</taxon>
        <taxon>Pseudomonadota</taxon>
        <taxon>Alphaproteobacteria</taxon>
        <taxon>Hyphomicrobiales</taxon>
        <taxon>Devosiaceae</taxon>
        <taxon>Pelagibacterium</taxon>
    </lineage>
</organism>
<keyword evidence="2" id="KW-1185">Reference proteome</keyword>
<evidence type="ECO:0000313" key="2">
    <source>
        <dbReference type="Proteomes" id="UP000008850"/>
    </source>
</evidence>
<dbReference type="InterPro" id="IPR019285">
    <property type="entry name" value="DUF2336"/>
</dbReference>